<organism evidence="2 3">
    <name type="scientific">Phoxinus phoxinus</name>
    <name type="common">Eurasian minnow</name>
    <dbReference type="NCBI Taxonomy" id="58324"/>
    <lineage>
        <taxon>Eukaryota</taxon>
        <taxon>Metazoa</taxon>
        <taxon>Chordata</taxon>
        <taxon>Craniata</taxon>
        <taxon>Vertebrata</taxon>
        <taxon>Euteleostomi</taxon>
        <taxon>Actinopterygii</taxon>
        <taxon>Neopterygii</taxon>
        <taxon>Teleostei</taxon>
        <taxon>Ostariophysi</taxon>
        <taxon>Cypriniformes</taxon>
        <taxon>Leuciscidae</taxon>
        <taxon>Phoxininae</taxon>
        <taxon>Phoxinus</taxon>
    </lineage>
</organism>
<reference evidence="2 3" key="1">
    <citation type="submission" date="2024-02" db="EMBL/GenBank/DDBJ databases">
        <title>Chromosome-level genome assembly of the Eurasian Minnow (Phoxinus phoxinus).</title>
        <authorList>
            <person name="Oriowo T.O."/>
            <person name="Martin S."/>
            <person name="Stange M."/>
            <person name="Chrysostomakis Y."/>
            <person name="Brown T."/>
            <person name="Winkler S."/>
            <person name="Kukowka S."/>
            <person name="Myers E.W."/>
            <person name="Bohne A."/>
        </authorList>
    </citation>
    <scope>NUCLEOTIDE SEQUENCE [LARGE SCALE GENOMIC DNA]</scope>
    <source>
        <strain evidence="2">ZFMK-TIS-60720</strain>
        <tissue evidence="2">Whole Organism</tissue>
    </source>
</reference>
<evidence type="ECO:0000256" key="1">
    <source>
        <dbReference type="SAM" id="MobiDB-lite"/>
    </source>
</evidence>
<dbReference type="AlphaFoldDB" id="A0AAN9CYA4"/>
<keyword evidence="3" id="KW-1185">Reference proteome</keyword>
<comment type="caution">
    <text evidence="2">The sequence shown here is derived from an EMBL/GenBank/DDBJ whole genome shotgun (WGS) entry which is preliminary data.</text>
</comment>
<proteinExistence type="predicted"/>
<name>A0AAN9CYA4_9TELE</name>
<sequence>MRVTARGRQQGSLASPGEPPHLFVNIAGYCISLLFSQLSAHSLIVREKKATSSGLTFFPRLRSKDPTVSSFLQRNIYLSSGEDPSSLTTPTV</sequence>
<feature type="region of interest" description="Disordered" evidence="1">
    <location>
        <begin position="1"/>
        <end position="20"/>
    </location>
</feature>
<dbReference type="Proteomes" id="UP001364617">
    <property type="component" value="Unassembled WGS sequence"/>
</dbReference>
<accession>A0AAN9CYA4</accession>
<protein>
    <submittedName>
        <fullName evidence="2">Uncharacterized protein</fullName>
    </submittedName>
</protein>
<dbReference type="EMBL" id="JAYKXH010000011">
    <property type="protein sequence ID" value="KAK7152604.1"/>
    <property type="molecule type" value="Genomic_DNA"/>
</dbReference>
<gene>
    <name evidence="2" type="ORF">R3I93_010736</name>
</gene>
<evidence type="ECO:0000313" key="2">
    <source>
        <dbReference type="EMBL" id="KAK7152604.1"/>
    </source>
</evidence>
<evidence type="ECO:0000313" key="3">
    <source>
        <dbReference type="Proteomes" id="UP001364617"/>
    </source>
</evidence>